<keyword evidence="3" id="KW-1185">Reference proteome</keyword>
<sequence>MYKEYTQKRQKFVVFIAVSSEYRCIQPQNNRLKIIYPCMKVGSLHMGLTDKTVLLSLCCPVKNKLQQRESSRMDTEESMGNHNFHP</sequence>
<feature type="compositionally biased region" description="Basic and acidic residues" evidence="1">
    <location>
        <begin position="66"/>
        <end position="75"/>
    </location>
</feature>
<evidence type="ECO:0000313" key="2">
    <source>
        <dbReference type="EMBL" id="EDS04609.1"/>
    </source>
</evidence>
<dbReference type="EMBL" id="ABFK02000016">
    <property type="protein sequence ID" value="EDS04609.1"/>
    <property type="molecule type" value="Genomic_DNA"/>
</dbReference>
<dbReference type="HOGENOM" id="CLU_2490924_0_0_10"/>
<proteinExistence type="predicted"/>
<dbReference type="Proteomes" id="UP000005819">
    <property type="component" value="Unassembled WGS sequence"/>
</dbReference>
<dbReference type="AlphaFoldDB" id="B0MU12"/>
<accession>B0MU12</accession>
<reference evidence="2" key="1">
    <citation type="submission" date="2007-10" db="EMBL/GenBank/DDBJ databases">
        <authorList>
            <person name="Fulton L."/>
            <person name="Clifton S."/>
            <person name="Fulton B."/>
            <person name="Xu J."/>
            <person name="Minx P."/>
            <person name="Pepin K.H."/>
            <person name="Johnson M."/>
            <person name="Thiruvilangam P."/>
            <person name="Bhonagiri V."/>
            <person name="Nash W.E."/>
            <person name="Mardis E.R."/>
            <person name="Wilson R.K."/>
        </authorList>
    </citation>
    <scope>NUCLEOTIDE SEQUENCE [LARGE SCALE GENOMIC DNA]</scope>
    <source>
        <strain evidence="2">DSM 17216</strain>
    </source>
</reference>
<protein>
    <submittedName>
        <fullName evidence="2">Uncharacterized protein</fullName>
    </submittedName>
</protein>
<name>B0MU12_9BACT</name>
<feature type="region of interest" description="Disordered" evidence="1">
    <location>
        <begin position="65"/>
        <end position="86"/>
    </location>
</feature>
<organism evidence="2 3">
    <name type="scientific">Alistipes putredinis DSM 17216</name>
    <dbReference type="NCBI Taxonomy" id="445970"/>
    <lineage>
        <taxon>Bacteria</taxon>
        <taxon>Pseudomonadati</taxon>
        <taxon>Bacteroidota</taxon>
        <taxon>Bacteroidia</taxon>
        <taxon>Bacteroidales</taxon>
        <taxon>Rikenellaceae</taxon>
        <taxon>Alistipes</taxon>
    </lineage>
</organism>
<gene>
    <name evidence="2" type="ORF">ALIPUT_00480</name>
</gene>
<evidence type="ECO:0000256" key="1">
    <source>
        <dbReference type="SAM" id="MobiDB-lite"/>
    </source>
</evidence>
<reference evidence="2" key="2">
    <citation type="submission" date="2013-09" db="EMBL/GenBank/DDBJ databases">
        <title>Draft genome sequence of Alistipes putredinis (DSM 17216).</title>
        <authorList>
            <person name="Sudarsanam P."/>
            <person name="Ley R."/>
            <person name="Guruge J."/>
            <person name="Turnbaugh P.J."/>
            <person name="Mahowald M."/>
            <person name="Liep D."/>
            <person name="Gordon J."/>
        </authorList>
    </citation>
    <scope>NUCLEOTIDE SEQUENCE</scope>
    <source>
        <strain evidence="2">DSM 17216</strain>
    </source>
</reference>
<evidence type="ECO:0000313" key="3">
    <source>
        <dbReference type="Proteomes" id="UP000005819"/>
    </source>
</evidence>
<comment type="caution">
    <text evidence="2">The sequence shown here is derived from an EMBL/GenBank/DDBJ whole genome shotgun (WGS) entry which is preliminary data.</text>
</comment>